<proteinExistence type="predicted"/>
<sequence>MQGNEEVLAYIKEVQLDDKLRSINDSHQKPIMLKDIEMGCISEILNSKLDDHGVGNLNDESETFKGENSGLLAHGSARVKRIGDSRLASEQYIVQRLMEMEERDKGQVVNSRYNSGSASLRPRLGGSEFWF</sequence>
<dbReference type="Proteomes" id="UP001386955">
    <property type="component" value="Unassembled WGS sequence"/>
</dbReference>
<evidence type="ECO:0000313" key="2">
    <source>
        <dbReference type="Proteomes" id="UP001386955"/>
    </source>
</evidence>
<accession>A0AAN9XEN7</accession>
<organism evidence="1 2">
    <name type="scientific">Psophocarpus tetragonolobus</name>
    <name type="common">Winged bean</name>
    <name type="synonym">Dolichos tetragonolobus</name>
    <dbReference type="NCBI Taxonomy" id="3891"/>
    <lineage>
        <taxon>Eukaryota</taxon>
        <taxon>Viridiplantae</taxon>
        <taxon>Streptophyta</taxon>
        <taxon>Embryophyta</taxon>
        <taxon>Tracheophyta</taxon>
        <taxon>Spermatophyta</taxon>
        <taxon>Magnoliopsida</taxon>
        <taxon>eudicotyledons</taxon>
        <taxon>Gunneridae</taxon>
        <taxon>Pentapetalae</taxon>
        <taxon>rosids</taxon>
        <taxon>fabids</taxon>
        <taxon>Fabales</taxon>
        <taxon>Fabaceae</taxon>
        <taxon>Papilionoideae</taxon>
        <taxon>50 kb inversion clade</taxon>
        <taxon>NPAAA clade</taxon>
        <taxon>indigoferoid/millettioid clade</taxon>
        <taxon>Phaseoleae</taxon>
        <taxon>Psophocarpus</taxon>
    </lineage>
</organism>
<keyword evidence="2" id="KW-1185">Reference proteome</keyword>
<protein>
    <submittedName>
        <fullName evidence="1">Uncharacterized protein</fullName>
    </submittedName>
</protein>
<name>A0AAN9XEN7_PSOTE</name>
<dbReference type="AlphaFoldDB" id="A0AAN9XEN7"/>
<reference evidence="1 2" key="1">
    <citation type="submission" date="2024-01" db="EMBL/GenBank/DDBJ databases">
        <title>The genomes of 5 underutilized Papilionoideae crops provide insights into root nodulation and disease resistanc.</title>
        <authorList>
            <person name="Jiang F."/>
        </authorList>
    </citation>
    <scope>NUCLEOTIDE SEQUENCE [LARGE SCALE GENOMIC DNA]</scope>
    <source>
        <strain evidence="1">DUOXIRENSHENG_FW03</strain>
        <tissue evidence="1">Leaves</tissue>
    </source>
</reference>
<dbReference type="EMBL" id="JAYMYS010000006">
    <property type="protein sequence ID" value="KAK7388889.1"/>
    <property type="molecule type" value="Genomic_DNA"/>
</dbReference>
<evidence type="ECO:0000313" key="1">
    <source>
        <dbReference type="EMBL" id="KAK7388889.1"/>
    </source>
</evidence>
<gene>
    <name evidence="1" type="ORF">VNO78_23716</name>
</gene>
<comment type="caution">
    <text evidence="1">The sequence shown here is derived from an EMBL/GenBank/DDBJ whole genome shotgun (WGS) entry which is preliminary data.</text>
</comment>